<dbReference type="GO" id="GO:0051539">
    <property type="term" value="F:4 iron, 4 sulfur cluster binding"/>
    <property type="evidence" value="ECO:0007669"/>
    <property type="project" value="UniProtKB-KW"/>
</dbReference>
<dbReference type="InterPro" id="IPR006638">
    <property type="entry name" value="Elp3/MiaA/NifB-like_rSAM"/>
</dbReference>
<keyword evidence="11 13" id="KW-0411">Iron-sulfur</keyword>
<dbReference type="PIRSF" id="PIRSF001619">
    <property type="entry name" value="Biotin_synth"/>
    <property type="match status" value="1"/>
</dbReference>
<dbReference type="SFLD" id="SFLDG01060">
    <property type="entry name" value="BATS_domain_containing"/>
    <property type="match status" value="1"/>
</dbReference>
<accession>A0A2Z6I8I0</accession>
<dbReference type="PANTHER" id="PTHR22976:SF2">
    <property type="entry name" value="BIOTIN SYNTHASE, MITOCHONDRIAL"/>
    <property type="match status" value="1"/>
</dbReference>
<keyword evidence="17" id="KW-1185">Reference proteome</keyword>
<comment type="function">
    <text evidence="13">Catalyzes the conversion of dethiobiotin (DTB) to biotin by the insertion of a sulfur atom into dethiobiotin via a radical-based mechanism.</text>
</comment>
<dbReference type="InterPro" id="IPR007197">
    <property type="entry name" value="rSAM"/>
</dbReference>
<comment type="cofactor">
    <cofactor evidence="13 14">
        <name>[4Fe-4S] cluster</name>
        <dbReference type="ChEBI" id="CHEBI:49883"/>
    </cofactor>
    <text evidence="13 14">Binds 1 [4Fe-4S] cluster. The cluster is coordinated with 3 cysteines and an exchangeable S-adenosyl-L-methionine.</text>
</comment>
<comment type="pathway">
    <text evidence="1 13">Cofactor biosynthesis; biotin biosynthesis; biotin from 7,8-diaminononanoate: step 2/2.</text>
</comment>
<comment type="cofactor">
    <cofactor evidence="13">
        <name>[2Fe-2S] cluster</name>
        <dbReference type="ChEBI" id="CHEBI:190135"/>
    </cofactor>
    <text evidence="13">Binds 1 [2Fe-2S] cluster. The cluster is coordinated with 3 cysteines and 1 arginine.</text>
</comment>
<dbReference type="UniPathway" id="UPA00078">
    <property type="reaction ID" value="UER00162"/>
</dbReference>
<feature type="binding site" evidence="13 14">
    <location>
        <position position="137"/>
    </location>
    <ligand>
        <name>[2Fe-2S] cluster</name>
        <dbReference type="ChEBI" id="CHEBI:190135"/>
    </ligand>
</feature>
<dbReference type="HAMAP" id="MF_01694">
    <property type="entry name" value="BioB"/>
    <property type="match status" value="1"/>
</dbReference>
<feature type="binding site" evidence="13 14">
    <location>
        <position position="65"/>
    </location>
    <ligand>
        <name>[4Fe-4S] cluster</name>
        <dbReference type="ChEBI" id="CHEBI:49883"/>
        <note>4Fe-4S-S-AdoMet</note>
    </ligand>
</feature>
<proteinExistence type="inferred from homology"/>
<dbReference type="PROSITE" id="PS51918">
    <property type="entry name" value="RADICAL_SAM"/>
    <property type="match status" value="1"/>
</dbReference>
<gene>
    <name evidence="13" type="primary">bioB</name>
    <name evidence="16" type="ORF">SUTMEG_05900</name>
</gene>
<comment type="catalytic activity">
    <reaction evidence="12 13">
        <text>(4R,5S)-dethiobiotin + (sulfur carrier)-SH + 2 reduced [2Fe-2S]-[ferredoxin] + 2 S-adenosyl-L-methionine = (sulfur carrier)-H + biotin + 2 5'-deoxyadenosine + 2 L-methionine + 2 oxidized [2Fe-2S]-[ferredoxin]</text>
        <dbReference type="Rhea" id="RHEA:22060"/>
        <dbReference type="Rhea" id="RHEA-COMP:10000"/>
        <dbReference type="Rhea" id="RHEA-COMP:10001"/>
        <dbReference type="Rhea" id="RHEA-COMP:14737"/>
        <dbReference type="Rhea" id="RHEA-COMP:14739"/>
        <dbReference type="ChEBI" id="CHEBI:17319"/>
        <dbReference type="ChEBI" id="CHEBI:29917"/>
        <dbReference type="ChEBI" id="CHEBI:33737"/>
        <dbReference type="ChEBI" id="CHEBI:33738"/>
        <dbReference type="ChEBI" id="CHEBI:57586"/>
        <dbReference type="ChEBI" id="CHEBI:57844"/>
        <dbReference type="ChEBI" id="CHEBI:59789"/>
        <dbReference type="ChEBI" id="CHEBI:64428"/>
        <dbReference type="ChEBI" id="CHEBI:149473"/>
        <dbReference type="EC" id="2.8.1.6"/>
    </reaction>
</comment>
<dbReference type="InterPro" id="IPR024177">
    <property type="entry name" value="Biotin_synthase"/>
</dbReference>
<dbReference type="NCBIfam" id="TIGR00433">
    <property type="entry name" value="bioB"/>
    <property type="match status" value="1"/>
</dbReference>
<evidence type="ECO:0000256" key="1">
    <source>
        <dbReference type="ARBA" id="ARBA00004942"/>
    </source>
</evidence>
<keyword evidence="10 13" id="KW-0408">Iron</keyword>
<dbReference type="GO" id="GO:0051537">
    <property type="term" value="F:2 iron, 2 sulfur cluster binding"/>
    <property type="evidence" value="ECO:0007669"/>
    <property type="project" value="UniProtKB-KW"/>
</dbReference>
<evidence type="ECO:0000256" key="11">
    <source>
        <dbReference type="ARBA" id="ARBA00023014"/>
    </source>
</evidence>
<evidence type="ECO:0000256" key="4">
    <source>
        <dbReference type="ARBA" id="ARBA00022485"/>
    </source>
</evidence>
<evidence type="ECO:0000256" key="2">
    <source>
        <dbReference type="ARBA" id="ARBA00010765"/>
    </source>
</evidence>
<dbReference type="InterPro" id="IPR058240">
    <property type="entry name" value="rSAM_sf"/>
</dbReference>
<reference evidence="16 17" key="1">
    <citation type="journal article" date="2018" name="Int. J. Syst. Evol. Microbiol.">
        <title>Mesosutterella multiformis gen. nov., sp. nov., a member of the family Sutterellaceae and Sutterella megalosphaeroides sp. nov., isolated from human faeces.</title>
        <authorList>
            <person name="Sakamoto M."/>
            <person name="Ikeyama N."/>
            <person name="Kunihiro T."/>
            <person name="Iino T."/>
            <person name="Yuki M."/>
            <person name="Ohkuma M."/>
        </authorList>
    </citation>
    <scope>NUCLEOTIDE SEQUENCE [LARGE SCALE GENOMIC DNA]</scope>
    <source>
        <strain evidence="16 17">6FBBBH3</strain>
    </source>
</reference>
<evidence type="ECO:0000256" key="3">
    <source>
        <dbReference type="ARBA" id="ARBA00012236"/>
    </source>
</evidence>
<feature type="binding site" evidence="13 14">
    <location>
        <position position="267"/>
    </location>
    <ligand>
        <name>[2Fe-2S] cluster</name>
        <dbReference type="ChEBI" id="CHEBI:190135"/>
    </ligand>
</feature>
<dbReference type="InterPro" id="IPR002684">
    <property type="entry name" value="Biotin_synth/BioAB"/>
</dbReference>
<evidence type="ECO:0000256" key="12">
    <source>
        <dbReference type="ARBA" id="ARBA00051157"/>
    </source>
</evidence>
<evidence type="ECO:0000256" key="13">
    <source>
        <dbReference type="HAMAP-Rule" id="MF_01694"/>
    </source>
</evidence>
<dbReference type="CDD" id="cd01335">
    <property type="entry name" value="Radical_SAM"/>
    <property type="match status" value="1"/>
</dbReference>
<dbReference type="Pfam" id="PF06968">
    <property type="entry name" value="BATS"/>
    <property type="match status" value="1"/>
</dbReference>
<keyword evidence="7 13" id="KW-0001">2Fe-2S</keyword>
<feature type="binding site" evidence="13 14">
    <location>
        <position position="197"/>
    </location>
    <ligand>
        <name>[2Fe-2S] cluster</name>
        <dbReference type="ChEBI" id="CHEBI:190135"/>
    </ligand>
</feature>
<evidence type="ECO:0000256" key="9">
    <source>
        <dbReference type="ARBA" id="ARBA00022756"/>
    </source>
</evidence>
<dbReference type="PANTHER" id="PTHR22976">
    <property type="entry name" value="BIOTIN SYNTHASE"/>
    <property type="match status" value="1"/>
</dbReference>
<evidence type="ECO:0000313" key="17">
    <source>
        <dbReference type="Proteomes" id="UP000271003"/>
    </source>
</evidence>
<dbReference type="Proteomes" id="UP000271003">
    <property type="component" value="Chromosome"/>
</dbReference>
<evidence type="ECO:0000256" key="8">
    <source>
        <dbReference type="ARBA" id="ARBA00022723"/>
    </source>
</evidence>
<evidence type="ECO:0000256" key="7">
    <source>
        <dbReference type="ARBA" id="ARBA00022714"/>
    </source>
</evidence>
<dbReference type="Gene3D" id="3.20.20.70">
    <property type="entry name" value="Aldolase class I"/>
    <property type="match status" value="1"/>
</dbReference>
<organism evidence="16 17">
    <name type="scientific">Sutterella megalosphaeroides</name>
    <dbReference type="NCBI Taxonomy" id="2494234"/>
    <lineage>
        <taxon>Bacteria</taxon>
        <taxon>Pseudomonadati</taxon>
        <taxon>Pseudomonadota</taxon>
        <taxon>Betaproteobacteria</taxon>
        <taxon>Burkholderiales</taxon>
        <taxon>Sutterellaceae</taxon>
        <taxon>Sutterella</taxon>
    </lineage>
</organism>
<keyword evidence="9 13" id="KW-0093">Biotin biosynthesis</keyword>
<keyword evidence="4 13" id="KW-0004">4Fe-4S</keyword>
<dbReference type="GO" id="GO:0009102">
    <property type="term" value="P:biotin biosynthetic process"/>
    <property type="evidence" value="ECO:0007669"/>
    <property type="project" value="UniProtKB-UniRule"/>
</dbReference>
<feature type="binding site" evidence="13 14">
    <location>
        <position position="105"/>
    </location>
    <ligand>
        <name>[2Fe-2S] cluster</name>
        <dbReference type="ChEBI" id="CHEBI:190135"/>
    </ligand>
</feature>
<feature type="binding site" evidence="13 14">
    <location>
        <position position="68"/>
    </location>
    <ligand>
        <name>[4Fe-4S] cluster</name>
        <dbReference type="ChEBI" id="CHEBI:49883"/>
        <note>4Fe-4S-S-AdoMet</note>
    </ligand>
</feature>
<dbReference type="InterPro" id="IPR013785">
    <property type="entry name" value="Aldolase_TIM"/>
</dbReference>
<dbReference type="SFLD" id="SFLDS00029">
    <property type="entry name" value="Radical_SAM"/>
    <property type="match status" value="1"/>
</dbReference>
<evidence type="ECO:0000256" key="14">
    <source>
        <dbReference type="PIRSR" id="PIRSR001619-1"/>
    </source>
</evidence>
<dbReference type="SMART" id="SM00876">
    <property type="entry name" value="BATS"/>
    <property type="match status" value="1"/>
</dbReference>
<evidence type="ECO:0000313" key="16">
    <source>
        <dbReference type="EMBL" id="BBF22699.1"/>
    </source>
</evidence>
<keyword evidence="5 13" id="KW-0808">Transferase</keyword>
<dbReference type="InterPro" id="IPR010722">
    <property type="entry name" value="BATS_dom"/>
</dbReference>
<dbReference type="AlphaFoldDB" id="A0A2Z6I8I0"/>
<sequence>MAVLEELLQRALAGGLTREEALAAARLPAADLFDTAAEVTKRCASRTFNLCGIVNAKSGRCGENCRWCAQSRHWSTNCVVHDFLPAETILEAARRAEREGLTRFSLVTSGRKPSARELRSIVEAVRALKTHTNLEVCVSLGLLRPDELRILKEAGVERIHCNLESSAGYFPSVCTSHTPEDKKAVLRAAREAGLEVCSGGIIGMGETLEDRIDLAIELRDLDVPSIPINVLVPIGGTPLEGSRPLASEEILRTMALFRLIHPQAALRFAGGRLSLSPETVREALRIGINAAISGDMLTTAGAAPAEDRKLALEAGYALEVEVEGDTNASRA</sequence>
<evidence type="ECO:0000256" key="5">
    <source>
        <dbReference type="ARBA" id="ARBA00022679"/>
    </source>
</evidence>
<dbReference type="SUPFAM" id="SSF102114">
    <property type="entry name" value="Radical SAM enzymes"/>
    <property type="match status" value="1"/>
</dbReference>
<dbReference type="EC" id="2.8.1.6" evidence="3 13"/>
<dbReference type="RefSeq" id="WP_170143801.1">
    <property type="nucleotide sequence ID" value="NZ_AP018786.1"/>
</dbReference>
<evidence type="ECO:0000259" key="15">
    <source>
        <dbReference type="PROSITE" id="PS51918"/>
    </source>
</evidence>
<dbReference type="SMART" id="SM00729">
    <property type="entry name" value="Elp3"/>
    <property type="match status" value="1"/>
</dbReference>
<dbReference type="GO" id="GO:0004076">
    <property type="term" value="F:biotin synthase activity"/>
    <property type="evidence" value="ECO:0007669"/>
    <property type="project" value="UniProtKB-UniRule"/>
</dbReference>
<feature type="domain" description="Radical SAM core" evidence="15">
    <location>
        <begin position="46"/>
        <end position="269"/>
    </location>
</feature>
<keyword evidence="6 13" id="KW-0949">S-adenosyl-L-methionine</keyword>
<keyword evidence="8 13" id="KW-0479">Metal-binding</keyword>
<comment type="subunit">
    <text evidence="13">Homodimer.</text>
</comment>
<comment type="cofactor">
    <cofactor evidence="14">
        <name>[2Fe-2S] cluster</name>
        <dbReference type="ChEBI" id="CHEBI:190135"/>
    </cofactor>
    <text evidence="14">Binds 1 [2Fe-2S] cluster. The cluster is coordinated with 3 cysteines and 1 arginine.</text>
</comment>
<comment type="similarity">
    <text evidence="2 13">Belongs to the radical SAM superfamily. Biotin synthase family.</text>
</comment>
<protein>
    <recommendedName>
        <fullName evidence="3 13">Biotin synthase</fullName>
        <ecNumber evidence="3 13">2.8.1.6</ecNumber>
    </recommendedName>
</protein>
<dbReference type="EMBL" id="AP018786">
    <property type="protein sequence ID" value="BBF22699.1"/>
    <property type="molecule type" value="Genomic_DNA"/>
</dbReference>
<evidence type="ECO:0000256" key="6">
    <source>
        <dbReference type="ARBA" id="ARBA00022691"/>
    </source>
</evidence>
<dbReference type="Pfam" id="PF04055">
    <property type="entry name" value="Radical_SAM"/>
    <property type="match status" value="1"/>
</dbReference>
<dbReference type="SFLD" id="SFLDG01278">
    <property type="entry name" value="biotin_synthase_like"/>
    <property type="match status" value="1"/>
</dbReference>
<feature type="binding site" evidence="13 14">
    <location>
        <position position="61"/>
    </location>
    <ligand>
        <name>[4Fe-4S] cluster</name>
        <dbReference type="ChEBI" id="CHEBI:49883"/>
        <note>4Fe-4S-S-AdoMet</note>
    </ligand>
</feature>
<evidence type="ECO:0000256" key="10">
    <source>
        <dbReference type="ARBA" id="ARBA00023004"/>
    </source>
</evidence>
<dbReference type="KEGG" id="sutt:SUTMEG_05900"/>
<dbReference type="GO" id="GO:0005506">
    <property type="term" value="F:iron ion binding"/>
    <property type="evidence" value="ECO:0007669"/>
    <property type="project" value="UniProtKB-UniRule"/>
</dbReference>
<name>A0A2Z6I8I0_9BURK</name>